<feature type="domain" description="Ubiquitin-like" evidence="2">
    <location>
        <begin position="127"/>
        <end position="211"/>
    </location>
</feature>
<dbReference type="OrthoDB" id="2639018at2759"/>
<feature type="region of interest" description="Disordered" evidence="1">
    <location>
        <begin position="265"/>
        <end position="292"/>
    </location>
</feature>
<feature type="compositionally biased region" description="Basic and acidic residues" evidence="1">
    <location>
        <begin position="281"/>
        <end position="291"/>
    </location>
</feature>
<comment type="caution">
    <text evidence="3">The sequence shown here is derived from an EMBL/GenBank/DDBJ whole genome shotgun (WGS) entry which is preliminary data.</text>
</comment>
<dbReference type="InterPro" id="IPR054464">
    <property type="entry name" value="ULD_fung"/>
</dbReference>
<evidence type="ECO:0000259" key="2">
    <source>
        <dbReference type="Pfam" id="PF22893"/>
    </source>
</evidence>
<gene>
    <name evidence="3" type="ORF">BJ212DRAFT_496945</name>
</gene>
<dbReference type="AlphaFoldDB" id="A0A9P7JAZ4"/>
<dbReference type="GeneID" id="64637353"/>
<proteinExistence type="predicted"/>
<protein>
    <recommendedName>
        <fullName evidence="2">Ubiquitin-like domain-containing protein</fullName>
    </recommendedName>
</protein>
<dbReference type="RefSeq" id="XP_041190270.1">
    <property type="nucleotide sequence ID" value="XM_041343337.1"/>
</dbReference>
<organism evidence="3 4">
    <name type="scientific">Suillus subaureus</name>
    <dbReference type="NCBI Taxonomy" id="48587"/>
    <lineage>
        <taxon>Eukaryota</taxon>
        <taxon>Fungi</taxon>
        <taxon>Dikarya</taxon>
        <taxon>Basidiomycota</taxon>
        <taxon>Agaricomycotina</taxon>
        <taxon>Agaricomycetes</taxon>
        <taxon>Agaricomycetidae</taxon>
        <taxon>Boletales</taxon>
        <taxon>Suillineae</taxon>
        <taxon>Suillaceae</taxon>
        <taxon>Suillus</taxon>
    </lineage>
</organism>
<reference evidence="3" key="1">
    <citation type="journal article" date="2020" name="New Phytol.">
        <title>Comparative genomics reveals dynamic genome evolution in host specialist ectomycorrhizal fungi.</title>
        <authorList>
            <person name="Lofgren L.A."/>
            <person name="Nguyen N.H."/>
            <person name="Vilgalys R."/>
            <person name="Ruytinx J."/>
            <person name="Liao H.L."/>
            <person name="Branco S."/>
            <person name="Kuo A."/>
            <person name="LaButti K."/>
            <person name="Lipzen A."/>
            <person name="Andreopoulos W."/>
            <person name="Pangilinan J."/>
            <person name="Riley R."/>
            <person name="Hundley H."/>
            <person name="Na H."/>
            <person name="Barry K."/>
            <person name="Grigoriev I.V."/>
            <person name="Stajich J.E."/>
            <person name="Kennedy P.G."/>
        </authorList>
    </citation>
    <scope>NUCLEOTIDE SEQUENCE</scope>
    <source>
        <strain evidence="3">MN1</strain>
    </source>
</reference>
<accession>A0A9P7JAZ4</accession>
<sequence>MVRIRSLALRLDRLRLDLYYAPRARDHRERSRREILIGMLLDTSATLTELRKRSLAYPSVTQDIAGCFTKIDRYLADYLLSSQMQSGGDVHEVLTILQRQQEILMRIESAFFPGQPSVGPVVTLGFVTLVDATGRLHPIPMDVCDSFERFNEMLQLLLKHDSVEARIQRWYMEQGQYDLCMDDDKQVTQLTSYQWPSIEAGTKIIMRVVIEQQTPSYSEVSYRCPFCGDVNRLDIGPVIYSLERQAGCSIDCRKCKQRFHVSRGYSSTKRSTRPSNTDSNHTTDTDRRPIRDVNGVSGSMLSRLKRFFGLVYLLSLSVETYSSHSE</sequence>
<dbReference type="Pfam" id="PF22893">
    <property type="entry name" value="ULD_2"/>
    <property type="match status" value="1"/>
</dbReference>
<evidence type="ECO:0000256" key="1">
    <source>
        <dbReference type="SAM" id="MobiDB-lite"/>
    </source>
</evidence>
<dbReference type="Proteomes" id="UP000807769">
    <property type="component" value="Unassembled WGS sequence"/>
</dbReference>
<evidence type="ECO:0000313" key="3">
    <source>
        <dbReference type="EMBL" id="KAG1811849.1"/>
    </source>
</evidence>
<name>A0A9P7JAZ4_9AGAM</name>
<dbReference type="EMBL" id="JABBWG010000028">
    <property type="protein sequence ID" value="KAG1811849.1"/>
    <property type="molecule type" value="Genomic_DNA"/>
</dbReference>
<keyword evidence="4" id="KW-1185">Reference proteome</keyword>
<evidence type="ECO:0000313" key="4">
    <source>
        <dbReference type="Proteomes" id="UP000807769"/>
    </source>
</evidence>